<protein>
    <submittedName>
        <fullName evidence="3">Phosphoesterase RecJ domain-containing protein</fullName>
    </submittedName>
</protein>
<evidence type="ECO:0000259" key="1">
    <source>
        <dbReference type="Pfam" id="PF01368"/>
    </source>
</evidence>
<dbReference type="RefSeq" id="WP_317044232.1">
    <property type="nucleotide sequence ID" value="NZ_FQWQ01000005.1"/>
</dbReference>
<gene>
    <name evidence="3" type="ORF">SAMN04488109_5586</name>
</gene>
<dbReference type="Proteomes" id="UP000184212">
    <property type="component" value="Unassembled WGS sequence"/>
</dbReference>
<proteinExistence type="predicted"/>
<evidence type="ECO:0000259" key="2">
    <source>
        <dbReference type="Pfam" id="PF02272"/>
    </source>
</evidence>
<keyword evidence="4" id="KW-1185">Reference proteome</keyword>
<evidence type="ECO:0000313" key="4">
    <source>
        <dbReference type="Proteomes" id="UP000184212"/>
    </source>
</evidence>
<dbReference type="PANTHER" id="PTHR47618">
    <property type="entry name" value="BIFUNCTIONAL OLIGORIBONUCLEASE AND PAP PHOSPHATASE NRNA"/>
    <property type="match status" value="1"/>
</dbReference>
<dbReference type="InterPro" id="IPR038763">
    <property type="entry name" value="DHH_sf"/>
</dbReference>
<dbReference type="InterPro" id="IPR001667">
    <property type="entry name" value="DDH_dom"/>
</dbReference>
<evidence type="ECO:0000313" key="3">
    <source>
        <dbReference type="EMBL" id="SHH85305.1"/>
    </source>
</evidence>
<dbReference type="Gene3D" id="3.90.1640.10">
    <property type="entry name" value="inorganic pyrophosphatase (n-terminal core)"/>
    <property type="match status" value="1"/>
</dbReference>
<dbReference type="Gene3D" id="3.10.310.30">
    <property type="match status" value="1"/>
</dbReference>
<sequence>MPLAFEKPMQNIKAFKDQLSQPRKVVILTHFKPDADALGSSLGLARYLKKKGHAVTVITPSDYPDFIAWMPGNEEVVIFQKDKPDRCAKLVADAEMIFCLDFSSLNRINEMGGMVREAGAKKVLVDHHLEPEHFADFEQWDGTAASTAELVYQLIVELDDQALVDGPMADCLYAGIMTDTGGFRHSNTNHKVFQIASDLVARGANPYKVSKLIYETNSLERLRLMGYVLWEKLQVLPEYKTAYIALTADELKRFGSQTGDTEGLVNFGLSIKGIKLSVIISDRRENIKLSLRSLGDFSVNEMARAHFQGGGHRNAAGGQTNLTLEQTVKKFLDLLPQYKDQLLAD</sequence>
<dbReference type="STRING" id="947013.SAMN04488109_5586"/>
<dbReference type="EMBL" id="FQWQ01000005">
    <property type="protein sequence ID" value="SHH85305.1"/>
    <property type="molecule type" value="Genomic_DNA"/>
</dbReference>
<feature type="domain" description="DHHA1" evidence="2">
    <location>
        <begin position="253"/>
        <end position="336"/>
    </location>
</feature>
<dbReference type="GO" id="GO:0003676">
    <property type="term" value="F:nucleic acid binding"/>
    <property type="evidence" value="ECO:0007669"/>
    <property type="project" value="InterPro"/>
</dbReference>
<dbReference type="InterPro" id="IPR003156">
    <property type="entry name" value="DHHA1_dom"/>
</dbReference>
<dbReference type="InterPro" id="IPR051319">
    <property type="entry name" value="Oligoribo/pAp-PDE_c-di-AMP_PDE"/>
</dbReference>
<dbReference type="AlphaFoldDB" id="A0A1M5WCR3"/>
<organism evidence="3 4">
    <name type="scientific">Chryseolinea serpens</name>
    <dbReference type="NCBI Taxonomy" id="947013"/>
    <lineage>
        <taxon>Bacteria</taxon>
        <taxon>Pseudomonadati</taxon>
        <taxon>Bacteroidota</taxon>
        <taxon>Cytophagia</taxon>
        <taxon>Cytophagales</taxon>
        <taxon>Fulvivirgaceae</taxon>
        <taxon>Chryseolinea</taxon>
    </lineage>
</organism>
<reference evidence="3 4" key="1">
    <citation type="submission" date="2016-11" db="EMBL/GenBank/DDBJ databases">
        <authorList>
            <person name="Jaros S."/>
            <person name="Januszkiewicz K."/>
            <person name="Wedrychowicz H."/>
        </authorList>
    </citation>
    <scope>NUCLEOTIDE SEQUENCE [LARGE SCALE GENOMIC DNA]</scope>
    <source>
        <strain evidence="3 4">DSM 24574</strain>
    </source>
</reference>
<name>A0A1M5WCR3_9BACT</name>
<dbReference type="SUPFAM" id="SSF64182">
    <property type="entry name" value="DHH phosphoesterases"/>
    <property type="match status" value="1"/>
</dbReference>
<accession>A0A1M5WCR3</accession>
<dbReference type="Pfam" id="PF01368">
    <property type="entry name" value="DHH"/>
    <property type="match status" value="1"/>
</dbReference>
<dbReference type="PANTHER" id="PTHR47618:SF1">
    <property type="entry name" value="BIFUNCTIONAL OLIGORIBONUCLEASE AND PAP PHOSPHATASE NRNA"/>
    <property type="match status" value="1"/>
</dbReference>
<feature type="domain" description="DDH" evidence="1">
    <location>
        <begin position="24"/>
        <end position="176"/>
    </location>
</feature>
<dbReference type="Pfam" id="PF02272">
    <property type="entry name" value="DHHA1"/>
    <property type="match status" value="1"/>
</dbReference>